<dbReference type="EC" id="5.4.2.3" evidence="4 13"/>
<keyword evidence="22" id="KW-1185">Reference proteome</keyword>
<dbReference type="Pfam" id="PF00408">
    <property type="entry name" value="PGM_PMM_IV"/>
    <property type="match status" value="1"/>
</dbReference>
<organism evidence="21 22">
    <name type="scientific">Saccharomycopsis crataegensis</name>
    <dbReference type="NCBI Taxonomy" id="43959"/>
    <lineage>
        <taxon>Eukaryota</taxon>
        <taxon>Fungi</taxon>
        <taxon>Dikarya</taxon>
        <taxon>Ascomycota</taxon>
        <taxon>Saccharomycotina</taxon>
        <taxon>Saccharomycetes</taxon>
        <taxon>Saccharomycopsidaceae</taxon>
        <taxon>Saccharomycopsis</taxon>
    </lineage>
</organism>
<accession>A0AAV5QIB9</accession>
<dbReference type="PANTHER" id="PTHR45955">
    <property type="entry name" value="PHOSPHOACETYLGLUCOSAMINE MUTASE"/>
    <property type="match status" value="1"/>
</dbReference>
<evidence type="ECO:0000256" key="16">
    <source>
        <dbReference type="PIRSR" id="PIRSR016408-3"/>
    </source>
</evidence>
<feature type="domain" description="Alpha-D-phosphohexomutase alpha/beta/alpha" evidence="18">
    <location>
        <begin position="56"/>
        <end position="87"/>
    </location>
</feature>
<evidence type="ECO:0000256" key="8">
    <source>
        <dbReference type="ARBA" id="ARBA00022990"/>
    </source>
</evidence>
<evidence type="ECO:0000256" key="4">
    <source>
        <dbReference type="ARBA" id="ARBA00012731"/>
    </source>
</evidence>
<evidence type="ECO:0000256" key="12">
    <source>
        <dbReference type="ARBA" id="ARBA00070218"/>
    </source>
</evidence>
<dbReference type="PIRSF" id="PIRSF016408">
    <property type="entry name" value="PAGM"/>
    <property type="match status" value="1"/>
</dbReference>
<evidence type="ECO:0000256" key="9">
    <source>
        <dbReference type="ARBA" id="ARBA00023235"/>
    </source>
</evidence>
<feature type="domain" description="Alpha-D-phosphohexomutase C-terminal" evidence="17">
    <location>
        <begin position="470"/>
        <end position="521"/>
    </location>
</feature>
<evidence type="ECO:0000259" key="20">
    <source>
        <dbReference type="Pfam" id="PF21405"/>
    </source>
</evidence>
<evidence type="ECO:0000256" key="3">
    <source>
        <dbReference type="ARBA" id="ARBA00010231"/>
    </source>
</evidence>
<evidence type="ECO:0000256" key="11">
    <source>
        <dbReference type="ARBA" id="ARBA00060228"/>
    </source>
</evidence>
<dbReference type="Pfam" id="PF02878">
    <property type="entry name" value="PGM_PMM_I"/>
    <property type="match status" value="2"/>
</dbReference>
<dbReference type="InterPro" id="IPR016066">
    <property type="entry name" value="A-D-PHexomutase_CS"/>
</dbReference>
<feature type="binding site" evidence="16">
    <location>
        <position position="278"/>
    </location>
    <ligand>
        <name>Mg(2+)</name>
        <dbReference type="ChEBI" id="CHEBI:18420"/>
    </ligand>
</feature>
<proteinExistence type="inferred from homology"/>
<evidence type="ECO:0000256" key="15">
    <source>
        <dbReference type="PIRSR" id="PIRSR016408-2"/>
    </source>
</evidence>
<comment type="function">
    <text evidence="13">Catalyzes the conversion of GlcNAc-6-P into GlcNAc-1-P during the synthesis of uridine diphosphate/UDP-GlcNAc, which is a biosynthetic precursor of chitin and also supplies the amino sugars for N-linked oligosaccharides of glycoproteins.</text>
</comment>
<evidence type="ECO:0000313" key="21">
    <source>
        <dbReference type="EMBL" id="GMM34421.1"/>
    </source>
</evidence>
<dbReference type="SUPFAM" id="SSF53738">
    <property type="entry name" value="Phosphoglucomutase, first 3 domains"/>
    <property type="match status" value="3"/>
</dbReference>
<dbReference type="SUPFAM" id="SSF55957">
    <property type="entry name" value="Phosphoglucomutase, C-terminal domain"/>
    <property type="match status" value="1"/>
</dbReference>
<feature type="domain" description="Phosphoacetylglucosamine mutase AMG1" evidence="20">
    <location>
        <begin position="177"/>
        <end position="285"/>
    </location>
</feature>
<dbReference type="GO" id="GO:0004610">
    <property type="term" value="F:phosphoacetylglucosamine mutase activity"/>
    <property type="evidence" value="ECO:0007669"/>
    <property type="project" value="UniProtKB-UniRule"/>
</dbReference>
<feature type="binding site" evidence="16">
    <location>
        <position position="282"/>
    </location>
    <ligand>
        <name>Mg(2+)</name>
        <dbReference type="ChEBI" id="CHEBI:18420"/>
    </ligand>
</feature>
<feature type="domain" description="Phosphoacetylglucosamine mutase AMG1" evidence="19">
    <location>
        <begin position="299"/>
        <end position="428"/>
    </location>
</feature>
<keyword evidence="8" id="KW-0007">Acetylation</keyword>
<evidence type="ECO:0000256" key="7">
    <source>
        <dbReference type="ARBA" id="ARBA00022842"/>
    </source>
</evidence>
<feature type="active site" description="Phosphoserine intermediate" evidence="14">
    <location>
        <position position="64"/>
    </location>
</feature>
<dbReference type="Gene3D" id="3.30.310.50">
    <property type="entry name" value="Alpha-D-phosphohexomutase, C-terminal domain"/>
    <property type="match status" value="1"/>
</dbReference>
<keyword evidence="5" id="KW-0597">Phosphoprotein</keyword>
<dbReference type="PANTHER" id="PTHR45955:SF1">
    <property type="entry name" value="PHOSPHOACETYLGLUCOSAMINE MUTASE"/>
    <property type="match status" value="1"/>
</dbReference>
<dbReference type="Gene3D" id="3.40.120.10">
    <property type="entry name" value="Alpha-D-Glucose-1,6-Bisphosphate, subunit A, domain 3"/>
    <property type="match status" value="2"/>
</dbReference>
<comment type="cofactor">
    <cofactor evidence="13 16">
        <name>Mg(2+)</name>
        <dbReference type="ChEBI" id="CHEBI:18420"/>
    </cofactor>
    <text evidence="13 16">Binds 1 Mg(2+) ion per subunit.</text>
</comment>
<dbReference type="InterPro" id="IPR049023">
    <property type="entry name" value="AMG1_II"/>
</dbReference>
<evidence type="ECO:0000259" key="17">
    <source>
        <dbReference type="Pfam" id="PF00408"/>
    </source>
</evidence>
<dbReference type="GO" id="GO:0005975">
    <property type="term" value="P:carbohydrate metabolic process"/>
    <property type="evidence" value="ECO:0007669"/>
    <property type="project" value="InterPro"/>
</dbReference>
<dbReference type="InterPro" id="IPR049022">
    <property type="entry name" value="AMG1_III"/>
</dbReference>
<dbReference type="CDD" id="cd03086">
    <property type="entry name" value="PGM3"/>
    <property type="match status" value="1"/>
</dbReference>
<keyword evidence="10" id="KW-0119">Carbohydrate metabolism</keyword>
<dbReference type="InterPro" id="IPR005843">
    <property type="entry name" value="A-D-PHexomutase_C"/>
</dbReference>
<evidence type="ECO:0000256" key="1">
    <source>
        <dbReference type="ARBA" id="ARBA00000558"/>
    </source>
</evidence>
<evidence type="ECO:0000256" key="6">
    <source>
        <dbReference type="ARBA" id="ARBA00022723"/>
    </source>
</evidence>
<evidence type="ECO:0000256" key="5">
    <source>
        <dbReference type="ARBA" id="ARBA00022553"/>
    </source>
</evidence>
<feature type="binding site" evidence="15">
    <location>
        <begin position="372"/>
        <end position="374"/>
    </location>
    <ligand>
        <name>substrate</name>
    </ligand>
</feature>
<comment type="pathway">
    <text evidence="2 13">Nucleotide-sugar biosynthesis; UDP-N-acetyl-alpha-D-glucosamine biosynthesis; N-acetyl-alpha-D-glucosamine 1-phosphate from alpha-D-glucosamine 6-phosphate (route I): step 2/2.</text>
</comment>
<feature type="domain" description="Alpha-D-phosphohexomutase alpha/beta/alpha" evidence="18">
    <location>
        <begin position="100"/>
        <end position="172"/>
    </location>
</feature>
<evidence type="ECO:0000259" key="19">
    <source>
        <dbReference type="Pfam" id="PF21404"/>
    </source>
</evidence>
<feature type="binding site" evidence="15">
    <location>
        <position position="501"/>
    </location>
    <ligand>
        <name>substrate</name>
    </ligand>
</feature>
<feature type="binding site" evidence="16">
    <location>
        <position position="280"/>
    </location>
    <ligand>
        <name>Mg(2+)</name>
        <dbReference type="ChEBI" id="CHEBI:18420"/>
    </ligand>
</feature>
<sequence>MDKILQAAQNHKKPESVKKYQYGTAGFRMNANILDSVMFTTGILAALRSKYLGGKFIGIMITASHNPPQDNGVKLVDPMGEMLEQHWEAYATTLANAASPEVLVKEVRELIQNLKIDLKVPSNVIVARDSRESGPVLQQAAVDGLVAMEANVKQFGVLTTPQLHFLVRNHNTGKPKVETSYYEYFSTAFKEIYQLIDGDSKPPIDIVIDAANGIGAPKVEKLFDEYLKGKIHSYKVINDKYTHPETLNSHCGADFVKTNQQLPQGISAIPDKLYASFDGDADRVVFYFVNSANKFQLLDGDKISTLLARYFIKLVEQTGLKLSVGVVQTAYANGSSTNYLTQNLKLAVECTPTGVKHLHHVAQKFDIGIYFEANGHGTVLFSENLIEQVSSSSDEHAFKKLYYFTQLINQSVGDAISDLITVLLIISDLQLTPTEWNSAYADLPNKLAKVIVKDRTEFKTTNAERTLIEPKGLQQKIDQEVKKVQLGRSFVRASGTEDAVRVYAEAKTQEEVIKLSEAVCELVKEFAA</sequence>
<dbReference type="InterPro" id="IPR016055">
    <property type="entry name" value="A-D-PHexomutase_a/b/a-I/II/III"/>
</dbReference>
<dbReference type="FunFam" id="3.40.120.10:FF:000015">
    <property type="entry name" value="Phosphoacetylglucosamine mutase"/>
    <property type="match status" value="1"/>
</dbReference>
<gene>
    <name evidence="21" type="ORF">DASC09_017460</name>
</gene>
<dbReference type="GO" id="GO:0000287">
    <property type="term" value="F:magnesium ion binding"/>
    <property type="evidence" value="ECO:0007669"/>
    <property type="project" value="InterPro"/>
</dbReference>
<dbReference type="InterPro" id="IPR005844">
    <property type="entry name" value="A-D-PHexomutase_a/b/a-I"/>
</dbReference>
<protein>
    <recommendedName>
        <fullName evidence="12 13">Phosphoacetylglucosamine mutase</fullName>
        <shortName evidence="13">PAGM</shortName>
        <ecNumber evidence="4 13">5.4.2.3</ecNumber>
    </recommendedName>
    <alternativeName>
        <fullName evidence="13">Acetylglucosamine phosphomutase</fullName>
    </alternativeName>
    <alternativeName>
        <fullName evidence="13">N-acetylglucosamine-phosphate mutase</fullName>
    </alternativeName>
</protein>
<keyword evidence="9 13" id="KW-0413">Isomerase</keyword>
<dbReference type="Pfam" id="PF21404">
    <property type="entry name" value="AMG1_III"/>
    <property type="match status" value="1"/>
</dbReference>
<comment type="function">
    <text evidence="11">Catalyzes the conversion of GlcNAc-6-P into GlcNAc-1-P during the synthesis of uridine diphosphate/UDP-GlcNAc, a sugar nucleotide critical to multiple glycosylation pathways including protein N- and O-glycosylation.</text>
</comment>
<evidence type="ECO:0000256" key="2">
    <source>
        <dbReference type="ARBA" id="ARBA00004865"/>
    </source>
</evidence>
<evidence type="ECO:0000256" key="14">
    <source>
        <dbReference type="PIRSR" id="PIRSR016408-1"/>
    </source>
</evidence>
<feature type="binding site" evidence="15">
    <location>
        <begin position="492"/>
        <end position="496"/>
    </location>
    <ligand>
        <name>substrate</name>
    </ligand>
</feature>
<reference evidence="21 22" key="1">
    <citation type="journal article" date="2023" name="Elife">
        <title>Identification of key yeast species and microbe-microbe interactions impacting larval growth of Drosophila in the wild.</title>
        <authorList>
            <person name="Mure A."/>
            <person name="Sugiura Y."/>
            <person name="Maeda R."/>
            <person name="Honda K."/>
            <person name="Sakurai N."/>
            <person name="Takahashi Y."/>
            <person name="Watada M."/>
            <person name="Katoh T."/>
            <person name="Gotoh A."/>
            <person name="Gotoh Y."/>
            <person name="Taniguchi I."/>
            <person name="Nakamura K."/>
            <person name="Hayashi T."/>
            <person name="Katayama T."/>
            <person name="Uemura T."/>
            <person name="Hattori Y."/>
        </authorList>
    </citation>
    <scope>NUCLEOTIDE SEQUENCE [LARGE SCALE GENOMIC DNA]</scope>
    <source>
        <strain evidence="21 22">SC-9</strain>
    </source>
</reference>
<dbReference type="FunFam" id="3.40.120.10:FF:000013">
    <property type="entry name" value="Phosphoacetylglucosamine mutase"/>
    <property type="match status" value="1"/>
</dbReference>
<dbReference type="AlphaFoldDB" id="A0AAV5QIB9"/>
<dbReference type="EMBL" id="BTFZ01000002">
    <property type="protein sequence ID" value="GMM34421.1"/>
    <property type="molecule type" value="Genomic_DNA"/>
</dbReference>
<dbReference type="GeneID" id="90072400"/>
<evidence type="ECO:0000313" key="22">
    <source>
        <dbReference type="Proteomes" id="UP001360560"/>
    </source>
</evidence>
<name>A0AAV5QIB9_9ASCO</name>
<dbReference type="Pfam" id="PF21405">
    <property type="entry name" value="AMG1_II"/>
    <property type="match status" value="1"/>
</dbReference>
<evidence type="ECO:0000256" key="10">
    <source>
        <dbReference type="ARBA" id="ARBA00023277"/>
    </source>
</evidence>
<comment type="caution">
    <text evidence="21">The sequence shown here is derived from an EMBL/GenBank/DDBJ whole genome shotgun (WGS) entry which is preliminary data.</text>
</comment>
<feature type="binding site" description="via phosphate group" evidence="16">
    <location>
        <position position="64"/>
    </location>
    <ligand>
        <name>Mg(2+)</name>
        <dbReference type="ChEBI" id="CHEBI:18420"/>
    </ligand>
</feature>
<comment type="similarity">
    <text evidence="3 13">Belongs to the phosphohexose mutase family.</text>
</comment>
<dbReference type="RefSeq" id="XP_064851421.1">
    <property type="nucleotide sequence ID" value="XM_064995349.1"/>
</dbReference>
<evidence type="ECO:0000256" key="13">
    <source>
        <dbReference type="PIRNR" id="PIRNR016408"/>
    </source>
</evidence>
<dbReference type="FunFam" id="3.30.310.50:FF:000003">
    <property type="entry name" value="Phosphoacetylglucosamine mutase"/>
    <property type="match status" value="1"/>
</dbReference>
<comment type="catalytic activity">
    <reaction evidence="1 13">
        <text>N-acetyl-alpha-D-glucosamine 1-phosphate = N-acetyl-D-glucosamine 6-phosphate</text>
        <dbReference type="Rhea" id="RHEA:23804"/>
        <dbReference type="ChEBI" id="CHEBI:57513"/>
        <dbReference type="ChEBI" id="CHEBI:57776"/>
        <dbReference type="EC" id="5.4.2.3"/>
    </reaction>
</comment>
<keyword evidence="6 13" id="KW-0479">Metal-binding</keyword>
<dbReference type="InterPro" id="IPR036900">
    <property type="entry name" value="A-D-PHexomutase_C_sf"/>
</dbReference>
<dbReference type="Proteomes" id="UP001360560">
    <property type="component" value="Unassembled WGS sequence"/>
</dbReference>
<keyword evidence="7 13" id="KW-0460">Magnesium</keyword>
<dbReference type="InterPro" id="IPR016657">
    <property type="entry name" value="PAGM"/>
</dbReference>
<dbReference type="PROSITE" id="PS00710">
    <property type="entry name" value="PGM_PMM"/>
    <property type="match status" value="1"/>
</dbReference>
<dbReference type="GO" id="GO:0006048">
    <property type="term" value="P:UDP-N-acetylglucosamine biosynthetic process"/>
    <property type="evidence" value="ECO:0007669"/>
    <property type="project" value="UniProtKB-UniRule"/>
</dbReference>
<evidence type="ECO:0000259" key="18">
    <source>
        <dbReference type="Pfam" id="PF02878"/>
    </source>
</evidence>